<dbReference type="GO" id="GO:0003677">
    <property type="term" value="F:DNA binding"/>
    <property type="evidence" value="ECO:0007669"/>
    <property type="project" value="InterPro"/>
</dbReference>
<feature type="compositionally biased region" description="Acidic residues" evidence="1">
    <location>
        <begin position="22"/>
        <end position="33"/>
    </location>
</feature>
<feature type="domain" description="HTH psq-type" evidence="2">
    <location>
        <begin position="635"/>
        <end position="667"/>
    </location>
</feature>
<reference evidence="4 5" key="1">
    <citation type="submission" date="2019-01" db="EMBL/GenBank/DDBJ databases">
        <title>A draft genome assembly of the solar-powered sea slug Elysia chlorotica.</title>
        <authorList>
            <person name="Cai H."/>
            <person name="Li Q."/>
            <person name="Fang X."/>
            <person name="Li J."/>
            <person name="Curtis N.E."/>
            <person name="Altenburger A."/>
            <person name="Shibata T."/>
            <person name="Feng M."/>
            <person name="Maeda T."/>
            <person name="Schwartz J.A."/>
            <person name="Shigenobu S."/>
            <person name="Lundholm N."/>
            <person name="Nishiyama T."/>
            <person name="Yang H."/>
            <person name="Hasebe M."/>
            <person name="Li S."/>
            <person name="Pierce S.K."/>
            <person name="Wang J."/>
        </authorList>
    </citation>
    <scope>NUCLEOTIDE SEQUENCE [LARGE SCALE GENOMIC DNA]</scope>
    <source>
        <strain evidence="4">EC2010</strain>
        <tissue evidence="4">Whole organism of an adult</tissue>
    </source>
</reference>
<dbReference type="AlphaFoldDB" id="A0A3S0ZPX3"/>
<evidence type="ECO:0008006" key="6">
    <source>
        <dbReference type="Google" id="ProtNLM"/>
    </source>
</evidence>
<dbReference type="EMBL" id="RQTK01001056">
    <property type="protein sequence ID" value="RUS72539.1"/>
    <property type="molecule type" value="Genomic_DNA"/>
</dbReference>
<evidence type="ECO:0000313" key="4">
    <source>
        <dbReference type="EMBL" id="RUS72539.1"/>
    </source>
</evidence>
<feature type="region of interest" description="Disordered" evidence="1">
    <location>
        <begin position="18"/>
        <end position="101"/>
    </location>
</feature>
<feature type="compositionally biased region" description="Low complexity" evidence="1">
    <location>
        <begin position="54"/>
        <end position="63"/>
    </location>
</feature>
<feature type="domain" description="PiggyBac transposable element-derived protein" evidence="3">
    <location>
        <begin position="141"/>
        <end position="502"/>
    </location>
</feature>
<evidence type="ECO:0000259" key="2">
    <source>
        <dbReference type="Pfam" id="PF05225"/>
    </source>
</evidence>
<gene>
    <name evidence="4" type="ORF">EGW08_019706</name>
</gene>
<dbReference type="SUPFAM" id="SSF46689">
    <property type="entry name" value="Homeodomain-like"/>
    <property type="match status" value="1"/>
</dbReference>
<dbReference type="Pfam" id="PF05225">
    <property type="entry name" value="HTH_psq"/>
    <property type="match status" value="1"/>
</dbReference>
<dbReference type="Pfam" id="PF13843">
    <property type="entry name" value="DDE_Tnp_1_7"/>
    <property type="match status" value="1"/>
</dbReference>
<dbReference type="InterPro" id="IPR029526">
    <property type="entry name" value="PGBD"/>
</dbReference>
<dbReference type="PANTHER" id="PTHR46599">
    <property type="entry name" value="PIGGYBAC TRANSPOSABLE ELEMENT-DERIVED PROTEIN 4"/>
    <property type="match status" value="1"/>
</dbReference>
<dbReference type="PANTHER" id="PTHR46599:SF3">
    <property type="entry name" value="PIGGYBAC TRANSPOSABLE ELEMENT-DERIVED PROTEIN 4"/>
    <property type="match status" value="1"/>
</dbReference>
<accession>A0A3S0ZPX3</accession>
<dbReference type="InterPro" id="IPR007889">
    <property type="entry name" value="HTH_Psq"/>
</dbReference>
<keyword evidence="5" id="KW-1185">Reference proteome</keyword>
<dbReference type="Proteomes" id="UP000271974">
    <property type="component" value="Unassembled WGS sequence"/>
</dbReference>
<dbReference type="OrthoDB" id="6147624at2759"/>
<name>A0A3S0ZPX3_ELYCH</name>
<proteinExistence type="predicted"/>
<evidence type="ECO:0000313" key="5">
    <source>
        <dbReference type="Proteomes" id="UP000271974"/>
    </source>
</evidence>
<comment type="caution">
    <text evidence="4">The sequence shown here is derived from an EMBL/GenBank/DDBJ whole genome shotgun (WGS) entry which is preliminary data.</text>
</comment>
<protein>
    <recommendedName>
        <fullName evidence="6">HTH CENPB-type domain-containing protein</fullName>
    </recommendedName>
</protein>
<sequence length="772" mass="88046">MNGRSKRLTAEQAIELFRTLGDEDSDSSSDDEFVGARNRSRSRSSSSESDESPSRSSVPEPESAGGEGALPQPGPSSSRGRSRVAQAGAKRRRLDPEVDVSRQTWESVELGARTEGYNFEFHPKNRREPGVNAELNDQSTALDCFLELFTDDVFALLISSINDYASKIQQKNTPARQYSRFKDMKPVDLYEMRKFLAVLLAMGLDHRPEIVDYWSTRASLNTPFYGQMFTRLRFETLYSTILHVGESDAEGKDKIEPFINLLVTKFNAAFTPFQYVSIDEMVVGFKGRFGSRQYNASKPKKHHIKSYGLVDSSTGYVCNVLTYFGADTSYDMTDGDHDGMAEKIFATLLKTIGKGYHIYSDRWYTNFNLLEFLLKREMYYTGTVQKNRKGFPPLFKVMTNKTMQHQESRYWLTGKKHILACAWQDKKASKPVLIVSTNAAARNVTVRRREKPSVIADYNVRMNGCDKADQMVGYYNIHDRKTMKWWKKLFHWAIELTINNAHILYVMTRPEGTNRRNLSLRFFKLKLIDELAAAAAEITPHRDHPPTKPAGRPLSNPVDRLEGAKHIICYVPGDRRCRVCSTPAEKRRTNFVCEGCVDVVPNAPLVSTDGPELQNKGDWVATQFEQLSRYGRLDAFNAVMNQQMSLNQAAKYYKVNKKSLMRRVSGEIPIDASVGVDTALSMIHEQKLVSCIKLMAEWGWGFTSEEIKDVVKDFVTTKKIETKFKDCRPGYDWLKNFLKRHPDITPRKTEQLSNARLLLDSKHLQVEVQHAC</sequence>
<organism evidence="4 5">
    <name type="scientific">Elysia chlorotica</name>
    <name type="common">Eastern emerald elysia</name>
    <name type="synonym">Sea slug</name>
    <dbReference type="NCBI Taxonomy" id="188477"/>
    <lineage>
        <taxon>Eukaryota</taxon>
        <taxon>Metazoa</taxon>
        <taxon>Spiralia</taxon>
        <taxon>Lophotrochozoa</taxon>
        <taxon>Mollusca</taxon>
        <taxon>Gastropoda</taxon>
        <taxon>Heterobranchia</taxon>
        <taxon>Euthyneura</taxon>
        <taxon>Panpulmonata</taxon>
        <taxon>Sacoglossa</taxon>
        <taxon>Placobranchoidea</taxon>
        <taxon>Plakobranchidae</taxon>
        <taxon>Elysia</taxon>
    </lineage>
</organism>
<evidence type="ECO:0000259" key="3">
    <source>
        <dbReference type="Pfam" id="PF13843"/>
    </source>
</evidence>
<evidence type="ECO:0000256" key="1">
    <source>
        <dbReference type="SAM" id="MobiDB-lite"/>
    </source>
</evidence>
<dbReference type="InterPro" id="IPR009057">
    <property type="entry name" value="Homeodomain-like_sf"/>
</dbReference>